<dbReference type="Pfam" id="PF13193">
    <property type="entry name" value="AMP-binding_C"/>
    <property type="match status" value="1"/>
</dbReference>
<evidence type="ECO:0000313" key="5">
    <source>
        <dbReference type="Proteomes" id="UP000011744"/>
    </source>
</evidence>
<accession>M2Y9J8</accession>
<dbReference type="PROSITE" id="PS00455">
    <property type="entry name" value="AMP_BINDING"/>
    <property type="match status" value="1"/>
</dbReference>
<dbReference type="Gene3D" id="3.30.300.30">
    <property type="match status" value="1"/>
</dbReference>
<feature type="domain" description="AMP-dependent synthetase/ligase" evidence="2">
    <location>
        <begin position="53"/>
        <end position="402"/>
    </location>
</feature>
<protein>
    <submittedName>
        <fullName evidence="4">AMP-dependent synthetase and ligase</fullName>
    </submittedName>
</protein>
<dbReference type="SUPFAM" id="SSF56801">
    <property type="entry name" value="Acetyl-CoA synthetase-like"/>
    <property type="match status" value="1"/>
</dbReference>
<dbReference type="Proteomes" id="UP000011744">
    <property type="component" value="Unassembled WGS sequence"/>
</dbReference>
<dbReference type="EMBL" id="AONQ01000029">
    <property type="protein sequence ID" value="EME69691.1"/>
    <property type="molecule type" value="Genomic_DNA"/>
</dbReference>
<dbReference type="PANTHER" id="PTHR43352">
    <property type="entry name" value="ACETYL-COA SYNTHETASE"/>
    <property type="match status" value="1"/>
</dbReference>
<keyword evidence="1 4" id="KW-0436">Ligase</keyword>
<evidence type="ECO:0000313" key="4">
    <source>
        <dbReference type="EMBL" id="EME69691.1"/>
    </source>
</evidence>
<dbReference type="STRING" id="1244869.H261_12276"/>
<evidence type="ECO:0000259" key="2">
    <source>
        <dbReference type="Pfam" id="PF00501"/>
    </source>
</evidence>
<gene>
    <name evidence="4" type="ORF">H261_12276</name>
</gene>
<dbReference type="RefSeq" id="WP_008617871.1">
    <property type="nucleotide sequence ID" value="NZ_AONQ01000029.1"/>
</dbReference>
<name>M2Y9J8_9PROT</name>
<comment type="caution">
    <text evidence="4">The sequence shown here is derived from an EMBL/GenBank/DDBJ whole genome shotgun (WGS) entry which is preliminary data.</text>
</comment>
<dbReference type="InterPro" id="IPR020845">
    <property type="entry name" value="AMP-binding_CS"/>
</dbReference>
<dbReference type="InterPro" id="IPR045851">
    <property type="entry name" value="AMP-bd_C_sf"/>
</dbReference>
<dbReference type="Pfam" id="PF00501">
    <property type="entry name" value="AMP-binding"/>
    <property type="match status" value="1"/>
</dbReference>
<evidence type="ECO:0000259" key="3">
    <source>
        <dbReference type="Pfam" id="PF13193"/>
    </source>
</evidence>
<feature type="domain" description="AMP-binding enzyme C-terminal" evidence="3">
    <location>
        <begin position="457"/>
        <end position="535"/>
    </location>
</feature>
<dbReference type="AlphaFoldDB" id="M2Y9J8"/>
<organism evidence="4 5">
    <name type="scientific">Paramagnetospirillum caucaseum</name>
    <dbReference type="NCBI Taxonomy" id="1244869"/>
    <lineage>
        <taxon>Bacteria</taxon>
        <taxon>Pseudomonadati</taxon>
        <taxon>Pseudomonadota</taxon>
        <taxon>Alphaproteobacteria</taxon>
        <taxon>Rhodospirillales</taxon>
        <taxon>Magnetospirillaceae</taxon>
        <taxon>Paramagnetospirillum</taxon>
    </lineage>
</organism>
<dbReference type="Gene3D" id="3.40.50.12780">
    <property type="entry name" value="N-terminal domain of ligase-like"/>
    <property type="match status" value="1"/>
</dbReference>
<sequence>MTESLGRSAYLDSFARDSLPPGDLWPVMDPARPPLCDYPASLNIGTALLDDAVAAGRGDRPAVFYGDRVWTYADLRDQANRIANVLTRGMGLVPGNRVLLRGPNTPMLLAAWFGVVKAGGICVATMPLLRGRELAYIAAKAKVSHALCDIRFAGELDIARSESPGMVHLAHFSALGDGAESLDKAMAAEAVTHADVPTSALDVALIAFTSGTTGPAKATMHVHRDLLAVCDCFPRHVAGVREDDRFCGSPPLAFTFGLGALALFPLRAGASVVLVESFTPETMLKTIQDYRVTGLYTAPTAYRAMTGLSIDWDLSSLRMCVSAGEHLPLATSNGWHQATGLRIIDGIGSTELLHIFISAAGDDIRPGSTGKAIFGYEARIIDAEGNPVPPGTPGRLAVRGPTGCRYLGDPERQRKYVADGWNITGDVYTMDEDGYFWYQARSDDMIVSAGYNISGPEVEGVLMEHPKVAECAVVGLADEERGQVVSAFVVLKDPADGGDALVQELQAFVKGRIAPYKYPRRVKFVHVLPRTPTGKLQRFALRDL</sequence>
<dbReference type="GO" id="GO:0016878">
    <property type="term" value="F:acid-thiol ligase activity"/>
    <property type="evidence" value="ECO:0007669"/>
    <property type="project" value="TreeGrafter"/>
</dbReference>
<dbReference type="PANTHER" id="PTHR43352:SF1">
    <property type="entry name" value="ANTHRANILATE--COA LIGASE"/>
    <property type="match status" value="1"/>
</dbReference>
<dbReference type="InterPro" id="IPR000873">
    <property type="entry name" value="AMP-dep_synth/lig_dom"/>
</dbReference>
<dbReference type="OrthoDB" id="4471305at2"/>
<evidence type="ECO:0000256" key="1">
    <source>
        <dbReference type="ARBA" id="ARBA00022598"/>
    </source>
</evidence>
<reference evidence="4 5" key="1">
    <citation type="journal article" date="2014" name="Genome Announc.">
        <title>Draft Genome Sequence of Magnetospirillum sp. Strain SO-1, a Freshwater Magnetotactic Bacterium Isolated from the Ol'khovka River, Russia.</title>
        <authorList>
            <person name="Grouzdev D.S."/>
            <person name="Dziuba M.V."/>
            <person name="Sukhacheva M.S."/>
            <person name="Mardanov A.V."/>
            <person name="Beletskiy A.V."/>
            <person name="Kuznetsov B.B."/>
            <person name="Skryabin K.G."/>
        </authorList>
    </citation>
    <scope>NUCLEOTIDE SEQUENCE [LARGE SCALE GENOMIC DNA]</scope>
    <source>
        <strain evidence="4 5">SO-1</strain>
    </source>
</reference>
<keyword evidence="5" id="KW-1185">Reference proteome</keyword>
<dbReference type="InterPro" id="IPR042099">
    <property type="entry name" value="ANL_N_sf"/>
</dbReference>
<dbReference type="PATRIC" id="fig|1244869.3.peg.2477"/>
<proteinExistence type="predicted"/>
<dbReference type="GO" id="GO:0044550">
    <property type="term" value="P:secondary metabolite biosynthetic process"/>
    <property type="evidence" value="ECO:0007669"/>
    <property type="project" value="TreeGrafter"/>
</dbReference>
<dbReference type="eggNOG" id="COG0365">
    <property type="taxonomic scope" value="Bacteria"/>
</dbReference>
<dbReference type="InterPro" id="IPR025110">
    <property type="entry name" value="AMP-bd_C"/>
</dbReference>